<dbReference type="GO" id="GO:0016829">
    <property type="term" value="F:lyase activity"/>
    <property type="evidence" value="ECO:0007669"/>
    <property type="project" value="UniProtKB-KW"/>
</dbReference>
<dbReference type="Pfam" id="PF03328">
    <property type="entry name" value="HpcH_HpaI"/>
    <property type="match status" value="1"/>
</dbReference>
<keyword evidence="6" id="KW-1185">Reference proteome</keyword>
<organism evidence="5 6">
    <name type="scientific">Actinomycetospora atypica</name>
    <dbReference type="NCBI Taxonomy" id="1290095"/>
    <lineage>
        <taxon>Bacteria</taxon>
        <taxon>Bacillati</taxon>
        <taxon>Actinomycetota</taxon>
        <taxon>Actinomycetes</taxon>
        <taxon>Pseudonocardiales</taxon>
        <taxon>Pseudonocardiaceae</taxon>
        <taxon>Actinomycetospora</taxon>
    </lineage>
</organism>
<evidence type="ECO:0000313" key="5">
    <source>
        <dbReference type="EMBL" id="MFC5061190.1"/>
    </source>
</evidence>
<keyword evidence="3" id="KW-0460">Magnesium</keyword>
<dbReference type="InterPro" id="IPR005000">
    <property type="entry name" value="Aldolase/citrate-lyase_domain"/>
</dbReference>
<dbReference type="PANTHER" id="PTHR32308">
    <property type="entry name" value="LYASE BETA SUBUNIT, PUTATIVE (AFU_ORTHOLOGUE AFUA_4G13030)-RELATED"/>
    <property type="match status" value="1"/>
</dbReference>
<dbReference type="SUPFAM" id="SSF51621">
    <property type="entry name" value="Phosphoenolpyruvate/pyruvate domain"/>
    <property type="match status" value="1"/>
</dbReference>
<evidence type="ECO:0000313" key="6">
    <source>
        <dbReference type="Proteomes" id="UP001595947"/>
    </source>
</evidence>
<dbReference type="PANTHER" id="PTHR32308:SF10">
    <property type="entry name" value="CITRATE LYASE SUBUNIT BETA"/>
    <property type="match status" value="1"/>
</dbReference>
<dbReference type="Gene3D" id="3.20.20.60">
    <property type="entry name" value="Phosphoenolpyruvate-binding domains"/>
    <property type="match status" value="1"/>
</dbReference>
<dbReference type="EMBL" id="JBHSIV010000002">
    <property type="protein sequence ID" value="MFC5061190.1"/>
    <property type="molecule type" value="Genomic_DNA"/>
</dbReference>
<evidence type="ECO:0000256" key="1">
    <source>
        <dbReference type="ARBA" id="ARBA00001946"/>
    </source>
</evidence>
<dbReference type="PIRSF" id="PIRSF015582">
    <property type="entry name" value="Cit_lyase_B"/>
    <property type="match status" value="1"/>
</dbReference>
<evidence type="ECO:0000256" key="2">
    <source>
        <dbReference type="ARBA" id="ARBA00022723"/>
    </source>
</evidence>
<name>A0ABV9YEH1_9PSEU</name>
<evidence type="ECO:0000256" key="3">
    <source>
        <dbReference type="ARBA" id="ARBA00022842"/>
    </source>
</evidence>
<comment type="caution">
    <text evidence="5">The sequence shown here is derived from an EMBL/GenBank/DDBJ whole genome shotgun (WGS) entry which is preliminary data.</text>
</comment>
<dbReference type="InterPro" id="IPR040442">
    <property type="entry name" value="Pyrv_kinase-like_dom_sf"/>
</dbReference>
<evidence type="ECO:0000259" key="4">
    <source>
        <dbReference type="Pfam" id="PF03328"/>
    </source>
</evidence>
<dbReference type="Proteomes" id="UP001595947">
    <property type="component" value="Unassembled WGS sequence"/>
</dbReference>
<reference evidence="6" key="1">
    <citation type="journal article" date="2019" name="Int. J. Syst. Evol. Microbiol.">
        <title>The Global Catalogue of Microorganisms (GCM) 10K type strain sequencing project: providing services to taxonomists for standard genome sequencing and annotation.</title>
        <authorList>
            <consortium name="The Broad Institute Genomics Platform"/>
            <consortium name="The Broad Institute Genome Sequencing Center for Infectious Disease"/>
            <person name="Wu L."/>
            <person name="Ma J."/>
        </authorList>
    </citation>
    <scope>NUCLEOTIDE SEQUENCE [LARGE SCALE GENOMIC DNA]</scope>
    <source>
        <strain evidence="6">CGMCC 4.7093</strain>
    </source>
</reference>
<comment type="cofactor">
    <cofactor evidence="1">
        <name>Mg(2+)</name>
        <dbReference type="ChEBI" id="CHEBI:18420"/>
    </cofactor>
</comment>
<sequence length="271" mass="28267">MTGGAGGVGEARSWLYVPGHRPDLVAKALAGPADAVVVDLEDAVPAAAKATARDVVGTLAADGPLWARMNPDDEADADALACAAVDGVRVPKATDPGAVARLADRIGKPLHLLLESALGVERAFALATAHPLVVMLSLGESDLAADLRVTDRGALEWARQRVVVASRAAGLASPVAPVWTDLPDLDGLAADSTRARDRGFWGRSVIHPRQIPVVHEAFRVTTDELARARALLDATGSDGESAYRDADGRFVDPAVVAGARAVLDRHREETP</sequence>
<protein>
    <submittedName>
        <fullName evidence="5">HpcH/HpaI aldolase/citrate lyase family protein</fullName>
    </submittedName>
</protein>
<feature type="domain" description="HpcH/HpaI aldolase/citrate lyase" evidence="4">
    <location>
        <begin position="12"/>
        <end position="208"/>
    </location>
</feature>
<keyword evidence="2" id="KW-0479">Metal-binding</keyword>
<dbReference type="RefSeq" id="WP_378034541.1">
    <property type="nucleotide sequence ID" value="NZ_JBHSIV010000002.1"/>
</dbReference>
<dbReference type="InterPro" id="IPR015813">
    <property type="entry name" value="Pyrv/PenolPyrv_kinase-like_dom"/>
</dbReference>
<accession>A0ABV9YEH1</accession>
<keyword evidence="5" id="KW-0456">Lyase</keyword>
<gene>
    <name evidence="5" type="ORF">ACFPBZ_03155</name>
</gene>
<proteinExistence type="predicted"/>
<dbReference type="InterPro" id="IPR011206">
    <property type="entry name" value="Citrate_lyase_beta/mcl1/mcl2"/>
</dbReference>